<dbReference type="InterPro" id="IPR015943">
    <property type="entry name" value="WD40/YVTN_repeat-like_dom_sf"/>
</dbReference>
<dbReference type="GO" id="GO:0060294">
    <property type="term" value="P:cilium movement involved in cell motility"/>
    <property type="evidence" value="ECO:0007669"/>
    <property type="project" value="TreeGrafter"/>
</dbReference>
<dbReference type="GO" id="GO:0045503">
    <property type="term" value="F:dynein light chain binding"/>
    <property type="evidence" value="ECO:0007669"/>
    <property type="project" value="TreeGrafter"/>
</dbReference>
<feature type="region of interest" description="Disordered" evidence="6">
    <location>
        <begin position="41"/>
        <end position="113"/>
    </location>
</feature>
<reference evidence="7" key="1">
    <citation type="journal article" date="2015" name="PLoS ONE">
        <title>Comprehensive Evaluation of Toxoplasma gondii VEG and Neospora caninum LIV Genomes with Tachyzoite Stage Transcriptome and Proteome Defines Novel Transcript Features.</title>
        <authorList>
            <person name="Ramaprasad A."/>
            <person name="Mourier T."/>
            <person name="Naeem R."/>
            <person name="Malas T.B."/>
            <person name="Moussa E."/>
            <person name="Panigrahi A."/>
            <person name="Vermont S.J."/>
            <person name="Otto T.D."/>
            <person name="Wastling J."/>
            <person name="Pain A."/>
        </authorList>
    </citation>
    <scope>NUCLEOTIDE SEQUENCE</scope>
    <source>
        <strain evidence="7">VEG</strain>
    </source>
</reference>
<name>A0A0F7V2R7_TOXGV</name>
<dbReference type="InterPro" id="IPR036322">
    <property type="entry name" value="WD40_repeat_dom_sf"/>
</dbReference>
<feature type="compositionally biased region" description="Polar residues" evidence="6">
    <location>
        <begin position="962"/>
        <end position="978"/>
    </location>
</feature>
<feature type="compositionally biased region" description="Basic and acidic residues" evidence="6">
    <location>
        <begin position="102"/>
        <end position="113"/>
    </location>
</feature>
<evidence type="ECO:0000256" key="3">
    <source>
        <dbReference type="ARBA" id="ARBA00022574"/>
    </source>
</evidence>
<dbReference type="InterPro" id="IPR001680">
    <property type="entry name" value="WD40_rpt"/>
</dbReference>
<dbReference type="PROSITE" id="PS50082">
    <property type="entry name" value="WD_REPEATS_2"/>
    <property type="match status" value="1"/>
</dbReference>
<dbReference type="AlphaFoldDB" id="A0A0F7V2R7"/>
<organism evidence="7">
    <name type="scientific">Toxoplasma gondii (strain ATCC 50861 / VEG)</name>
    <dbReference type="NCBI Taxonomy" id="432359"/>
    <lineage>
        <taxon>Eukaryota</taxon>
        <taxon>Sar</taxon>
        <taxon>Alveolata</taxon>
        <taxon>Apicomplexa</taxon>
        <taxon>Conoidasida</taxon>
        <taxon>Coccidia</taxon>
        <taxon>Eucoccidiorida</taxon>
        <taxon>Eimeriorina</taxon>
        <taxon>Sarcocystidae</taxon>
        <taxon>Toxoplasma</taxon>
    </lineage>
</organism>
<keyword evidence="4" id="KW-0677">Repeat</keyword>
<proteinExistence type="predicted"/>
<dbReference type="EMBL" id="LN714500">
    <property type="protein sequence ID" value="CEL76760.1"/>
    <property type="molecule type" value="Genomic_DNA"/>
</dbReference>
<evidence type="ECO:0000256" key="6">
    <source>
        <dbReference type="SAM" id="MobiDB-lite"/>
    </source>
</evidence>
<dbReference type="GO" id="GO:0036159">
    <property type="term" value="P:inner dynein arm assembly"/>
    <property type="evidence" value="ECO:0007669"/>
    <property type="project" value="TreeGrafter"/>
</dbReference>
<dbReference type="PANTHER" id="PTHR12442:SF5">
    <property type="entry name" value="DYNEIN AXONEMAL INTERMEDIATE CHAIN 3"/>
    <property type="match status" value="1"/>
</dbReference>
<evidence type="ECO:0000256" key="1">
    <source>
        <dbReference type="ARBA" id="ARBA00004496"/>
    </source>
</evidence>
<sequence>MDWGHRNPGDGRIVGDVVPLSTSDDIGVEMAMENPFLAASQAEMPAQRQQSRSFIRDIVTSLEDPNIASTSSEGTTVGERAGSKSMSGGLAPSDAEVQDVQGKSEDGSQEKHEKCLATLNGKDSSSLLKGADFQDESEHALEDRAIHKYEGGSGVDLVEPGEAVDIEKIPETQILRRMQPILMPGQDGVGGLAVKASNIKSMGLVLEGANGNEVPVPYKVFAKADVLQEIRNLGKDSDWAEHKSVLRVCPLDELLVVHDPHKLYGHSFAWVFTEVAYDVMAKRLQECREAAVTMYVRDRADEARKKDKRQIQAPDDQFGNYVSPRTWSSTTTDITNEEIRRMELQPKRSLLTRIISKKYRLFKEPCHFQATSDKIHSSRPQKNNNFVGLRKELDFGVQATSTSTETEAQTYLCIPVNACTQYTNEDIWTKGIFKDPENKTFANFFSSVGNLVEAALEQNETINIFGEDFANLGTDEFINSQTSGDGLKELLNFTDLSFSKSKIISCIQRVPGSDSLIAYACMENATFEERIERSGRVAQAHILVWHFEDIIMPKAVFSAPSDVTIFCFCVVENQLYIVAGLISGQLAVWKTDALADPAGKSATENQKMNQRQKHPRKPIVTSSIDFSHKRTVSDIRVLPSGTDFRKNLRPVFNPNNSSTYLITSSGDGNIMIWDVSAAVHSAHLDNFQWRPFLQAPLKKAESGVDLGCCHLVIPKVEPPELTTTFWASTEDGEVLFGDWAHSGEERKFDYVKTLLNETRTYRPTLSFAISPFFEDIFLAVTDMAFYIWMADCPSPIFSSPTSGVPYACGSWSPTRPSVIFLGRHDGSLEVWDLSEQCQAYSSVFVVGAAAVTCLSFHPSRAGHRPSLAHGRRVTRPLHGRKGDALRDLGDSVLSLLAAGDASGIVHVLSLPRTLSTQTPGEVGVVRAMFLREREVISYVIQRREAIEKELGLADLEDRLPRGSTQDSSAGNTRNRMRK</sequence>
<dbReference type="InterPro" id="IPR050687">
    <property type="entry name" value="Dynein_IC"/>
</dbReference>
<dbReference type="SUPFAM" id="SSF50978">
    <property type="entry name" value="WD40 repeat-like"/>
    <property type="match status" value="1"/>
</dbReference>
<evidence type="ECO:0000313" key="7">
    <source>
        <dbReference type="EMBL" id="CEL76760.1"/>
    </source>
</evidence>
<keyword evidence="3 5" id="KW-0853">WD repeat</keyword>
<dbReference type="SMART" id="SM00320">
    <property type="entry name" value="WD40"/>
    <property type="match status" value="3"/>
</dbReference>
<comment type="subcellular location">
    <subcellularLocation>
        <location evidence="1">Cytoplasm</location>
    </subcellularLocation>
</comment>
<keyword evidence="2" id="KW-0963">Cytoplasm</keyword>
<gene>
    <name evidence="7" type="ORF">BN1205_063730</name>
</gene>
<protein>
    <submittedName>
        <fullName evidence="7">Hypothtetical protein, conserved</fullName>
    </submittedName>
</protein>
<dbReference type="GO" id="GO:0045504">
    <property type="term" value="F:dynein heavy chain binding"/>
    <property type="evidence" value="ECO:0007669"/>
    <property type="project" value="TreeGrafter"/>
</dbReference>
<feature type="region of interest" description="Disordered" evidence="6">
    <location>
        <begin position="957"/>
        <end position="978"/>
    </location>
</feature>
<dbReference type="Gene3D" id="2.130.10.10">
    <property type="entry name" value="YVTN repeat-like/Quinoprotein amine dehydrogenase"/>
    <property type="match status" value="2"/>
</dbReference>
<evidence type="ECO:0000256" key="2">
    <source>
        <dbReference type="ARBA" id="ARBA00022490"/>
    </source>
</evidence>
<feature type="repeat" description="WD" evidence="5">
    <location>
        <begin position="652"/>
        <end position="676"/>
    </location>
</feature>
<evidence type="ECO:0000256" key="5">
    <source>
        <dbReference type="PROSITE-ProRule" id="PRU00221"/>
    </source>
</evidence>
<evidence type="ECO:0000256" key="4">
    <source>
        <dbReference type="ARBA" id="ARBA00022737"/>
    </source>
</evidence>
<accession>A0A0F7V2R7</accession>
<dbReference type="PANTHER" id="PTHR12442">
    <property type="entry name" value="DYNEIN INTERMEDIATE CHAIN"/>
    <property type="match status" value="1"/>
</dbReference>
<dbReference type="GO" id="GO:0036156">
    <property type="term" value="C:inner dynein arm"/>
    <property type="evidence" value="ECO:0007669"/>
    <property type="project" value="TreeGrafter"/>
</dbReference>